<dbReference type="PANTHER" id="PTHR44591:SF3">
    <property type="entry name" value="RESPONSE REGULATORY DOMAIN-CONTAINING PROTEIN"/>
    <property type="match status" value="1"/>
</dbReference>
<keyword evidence="1 2" id="KW-0597">Phosphoprotein</keyword>
<evidence type="ECO:0000256" key="1">
    <source>
        <dbReference type="ARBA" id="ARBA00022553"/>
    </source>
</evidence>
<evidence type="ECO:0000259" key="3">
    <source>
        <dbReference type="PROSITE" id="PS50110"/>
    </source>
</evidence>
<dbReference type="PROSITE" id="PS50110">
    <property type="entry name" value="RESPONSE_REGULATORY"/>
    <property type="match status" value="1"/>
</dbReference>
<dbReference type="InterPro" id="IPR050595">
    <property type="entry name" value="Bact_response_regulator"/>
</dbReference>
<dbReference type="SUPFAM" id="SSF52172">
    <property type="entry name" value="CheY-like"/>
    <property type="match status" value="1"/>
</dbReference>
<feature type="domain" description="Response regulatory" evidence="3">
    <location>
        <begin position="7"/>
        <end position="119"/>
    </location>
</feature>
<dbReference type="RefSeq" id="WP_380604074.1">
    <property type="nucleotide sequence ID" value="NZ_JBHSDU010000015.1"/>
</dbReference>
<gene>
    <name evidence="4" type="ORF">ACFPN2_31325</name>
</gene>
<evidence type="ECO:0000313" key="4">
    <source>
        <dbReference type="EMBL" id="MFC4313607.1"/>
    </source>
</evidence>
<dbReference type="Proteomes" id="UP001595904">
    <property type="component" value="Unassembled WGS sequence"/>
</dbReference>
<dbReference type="Pfam" id="PF00072">
    <property type="entry name" value="Response_reg"/>
    <property type="match status" value="1"/>
</dbReference>
<reference evidence="5" key="1">
    <citation type="journal article" date="2019" name="Int. J. Syst. Evol. Microbiol.">
        <title>The Global Catalogue of Microorganisms (GCM) 10K type strain sequencing project: providing services to taxonomists for standard genome sequencing and annotation.</title>
        <authorList>
            <consortium name="The Broad Institute Genomics Platform"/>
            <consortium name="The Broad Institute Genome Sequencing Center for Infectious Disease"/>
            <person name="Wu L."/>
            <person name="Ma J."/>
        </authorList>
    </citation>
    <scope>NUCLEOTIDE SEQUENCE [LARGE SCALE GENOMIC DNA]</scope>
    <source>
        <strain evidence="5">CGMCC 1.10759</strain>
    </source>
</reference>
<evidence type="ECO:0000256" key="2">
    <source>
        <dbReference type="PROSITE-ProRule" id="PRU00169"/>
    </source>
</evidence>
<dbReference type="EMBL" id="JBHSDU010000015">
    <property type="protein sequence ID" value="MFC4313607.1"/>
    <property type="molecule type" value="Genomic_DNA"/>
</dbReference>
<name>A0ABV8T2J7_9GAMM</name>
<dbReference type="Gene3D" id="3.40.50.2300">
    <property type="match status" value="1"/>
</dbReference>
<comment type="caution">
    <text evidence="4">The sequence shown here is derived from an EMBL/GenBank/DDBJ whole genome shotgun (WGS) entry which is preliminary data.</text>
</comment>
<organism evidence="4 5">
    <name type="scientific">Steroidobacter flavus</name>
    <dbReference type="NCBI Taxonomy" id="1842136"/>
    <lineage>
        <taxon>Bacteria</taxon>
        <taxon>Pseudomonadati</taxon>
        <taxon>Pseudomonadota</taxon>
        <taxon>Gammaproteobacteria</taxon>
        <taxon>Steroidobacterales</taxon>
        <taxon>Steroidobacteraceae</taxon>
        <taxon>Steroidobacter</taxon>
    </lineage>
</organism>
<feature type="modified residue" description="4-aspartylphosphate" evidence="2">
    <location>
        <position position="56"/>
    </location>
</feature>
<sequence>MPACRANVIIVEDDMGLNRAVARLLNIAGFRSHSFDSAEGLLASDSATGADCFVFDIHLPGITGVELHDKLDAAGIHRPVIFITAHDDLHTRHAARAGASYLTKPFTGQALIQAIDAALLPGGTSPGS</sequence>
<dbReference type="InterPro" id="IPR001789">
    <property type="entry name" value="Sig_transdc_resp-reg_receiver"/>
</dbReference>
<proteinExistence type="predicted"/>
<accession>A0ABV8T2J7</accession>
<dbReference type="PANTHER" id="PTHR44591">
    <property type="entry name" value="STRESS RESPONSE REGULATOR PROTEIN 1"/>
    <property type="match status" value="1"/>
</dbReference>
<dbReference type="SMART" id="SM00448">
    <property type="entry name" value="REC"/>
    <property type="match status" value="1"/>
</dbReference>
<evidence type="ECO:0000313" key="5">
    <source>
        <dbReference type="Proteomes" id="UP001595904"/>
    </source>
</evidence>
<keyword evidence="5" id="KW-1185">Reference proteome</keyword>
<protein>
    <submittedName>
        <fullName evidence="4">Response regulator transcription factor</fullName>
    </submittedName>
</protein>
<dbReference type="InterPro" id="IPR011006">
    <property type="entry name" value="CheY-like_superfamily"/>
</dbReference>